<evidence type="ECO:0000313" key="2">
    <source>
        <dbReference type="EMBL" id="ARN75950.1"/>
    </source>
</evidence>
<dbReference type="STRING" id="716816.BST96_18725"/>
<evidence type="ECO:0000313" key="3">
    <source>
        <dbReference type="Proteomes" id="UP000193450"/>
    </source>
</evidence>
<dbReference type="Proteomes" id="UP000193450">
    <property type="component" value="Chromosome"/>
</dbReference>
<evidence type="ECO:0000256" key="1">
    <source>
        <dbReference type="SAM" id="Coils"/>
    </source>
</evidence>
<proteinExistence type="predicted"/>
<name>A0A1X9ND40_9GAMM</name>
<feature type="coiled-coil region" evidence="1">
    <location>
        <begin position="54"/>
        <end position="104"/>
    </location>
</feature>
<protein>
    <recommendedName>
        <fullName evidence="4">Chromosome partitioning protein ParA</fullName>
    </recommendedName>
</protein>
<sequence length="348" mass="40043">MSWHQRALWDPNLDSGDLNSLTLLAKSIRRNRLGLAVVDTAVEPPILGGTDSSAKETEAGKAELEARLKKKYQQELKARSGALIEEHKLRIAALKSETQDHIDKLQQQFLEERSLLSETLESTKQLFSEEKHRNLQLKKTLASQTHTMSEARERVQEELEQAKEVEQEQLLLLEERFELEYKAKLDEAKTELKEMLDMREVELFYRDEQVKRLNEEVAQLRQEKQQLIDGSGDRVLQRLAENGVSFVAYHPGVDHLTIPLREMSEYLESPVNYVAAKASVDKALYQRWVAHYELPVCNHVLENNQLCARSVPKVERPGRFIVGESDRCIEHNRASNALSELIKVREPS</sequence>
<reference evidence="2 3" key="1">
    <citation type="submission" date="2016-11" db="EMBL/GenBank/DDBJ databases">
        <title>Trade-off between light-utilization and light-protection in marine flavobacteria.</title>
        <authorList>
            <person name="Kumagai Y."/>
        </authorList>
    </citation>
    <scope>NUCLEOTIDE SEQUENCE [LARGE SCALE GENOMIC DNA]</scope>
    <source>
        <strain evidence="2 3">NBRC 107125</strain>
    </source>
</reference>
<gene>
    <name evidence="2" type="ORF">BST96_18725</name>
</gene>
<organism evidence="2 3">
    <name type="scientific">Oceanicoccus sagamiensis</name>
    <dbReference type="NCBI Taxonomy" id="716816"/>
    <lineage>
        <taxon>Bacteria</taxon>
        <taxon>Pseudomonadati</taxon>
        <taxon>Pseudomonadota</taxon>
        <taxon>Gammaproteobacteria</taxon>
        <taxon>Cellvibrionales</taxon>
        <taxon>Spongiibacteraceae</taxon>
        <taxon>Oceanicoccus</taxon>
    </lineage>
</organism>
<evidence type="ECO:0008006" key="4">
    <source>
        <dbReference type="Google" id="ProtNLM"/>
    </source>
</evidence>
<feature type="coiled-coil region" evidence="1">
    <location>
        <begin position="141"/>
        <end position="230"/>
    </location>
</feature>
<dbReference type="KEGG" id="osg:BST96_18725"/>
<dbReference type="RefSeq" id="WP_085760149.1">
    <property type="nucleotide sequence ID" value="NZ_CP019343.1"/>
</dbReference>
<keyword evidence="3" id="KW-1185">Reference proteome</keyword>
<keyword evidence="1" id="KW-0175">Coiled coil</keyword>
<dbReference type="EMBL" id="CP019343">
    <property type="protein sequence ID" value="ARN75950.1"/>
    <property type="molecule type" value="Genomic_DNA"/>
</dbReference>
<dbReference type="OrthoDB" id="6189582at2"/>
<dbReference type="AlphaFoldDB" id="A0A1X9ND40"/>
<accession>A0A1X9ND40</accession>